<evidence type="ECO:0000313" key="3">
    <source>
        <dbReference type="Proteomes" id="UP001341840"/>
    </source>
</evidence>
<organism evidence="2 3">
    <name type="scientific">Stylosanthes scabra</name>
    <dbReference type="NCBI Taxonomy" id="79078"/>
    <lineage>
        <taxon>Eukaryota</taxon>
        <taxon>Viridiplantae</taxon>
        <taxon>Streptophyta</taxon>
        <taxon>Embryophyta</taxon>
        <taxon>Tracheophyta</taxon>
        <taxon>Spermatophyta</taxon>
        <taxon>Magnoliopsida</taxon>
        <taxon>eudicotyledons</taxon>
        <taxon>Gunneridae</taxon>
        <taxon>Pentapetalae</taxon>
        <taxon>rosids</taxon>
        <taxon>fabids</taxon>
        <taxon>Fabales</taxon>
        <taxon>Fabaceae</taxon>
        <taxon>Papilionoideae</taxon>
        <taxon>50 kb inversion clade</taxon>
        <taxon>dalbergioids sensu lato</taxon>
        <taxon>Dalbergieae</taxon>
        <taxon>Pterocarpus clade</taxon>
        <taxon>Stylosanthes</taxon>
    </lineage>
</organism>
<evidence type="ECO:0000256" key="1">
    <source>
        <dbReference type="SAM" id="MobiDB-lite"/>
    </source>
</evidence>
<reference evidence="2 3" key="1">
    <citation type="journal article" date="2023" name="Plants (Basel)">
        <title>Bridging the Gap: Combining Genomics and Transcriptomics Approaches to Understand Stylosanthes scabra, an Orphan Legume from the Brazilian Caatinga.</title>
        <authorList>
            <person name="Ferreira-Neto J.R.C."/>
            <person name="da Silva M.D."/>
            <person name="Binneck E."/>
            <person name="de Melo N.F."/>
            <person name="da Silva R.H."/>
            <person name="de Melo A.L.T.M."/>
            <person name="Pandolfi V."/>
            <person name="Bustamante F.O."/>
            <person name="Brasileiro-Vidal A.C."/>
            <person name="Benko-Iseppon A.M."/>
        </authorList>
    </citation>
    <scope>NUCLEOTIDE SEQUENCE [LARGE SCALE GENOMIC DNA]</scope>
    <source>
        <tissue evidence="2">Leaves</tissue>
    </source>
</reference>
<name>A0ABU6ZDE1_9FABA</name>
<evidence type="ECO:0000313" key="2">
    <source>
        <dbReference type="EMBL" id="MED6219978.1"/>
    </source>
</evidence>
<proteinExistence type="predicted"/>
<dbReference type="Proteomes" id="UP001341840">
    <property type="component" value="Unassembled WGS sequence"/>
</dbReference>
<keyword evidence="3" id="KW-1185">Reference proteome</keyword>
<comment type="caution">
    <text evidence="2">The sequence shown here is derived from an EMBL/GenBank/DDBJ whole genome shotgun (WGS) entry which is preliminary data.</text>
</comment>
<accession>A0ABU6ZDE1</accession>
<sequence>MDRVMNQTRNAFEGERHTQQPNSTTWVSNTHSECKAVVVAESRLESATDDNEVRSDETRYLINRWEAEGRVECSLPETEGEVDPVGATTVEEEGSGETLYRINRELLGDWERNEEENITEAVGGGGRDDTDLAYDVELVNQGERLSEISSEEEDSIEVGEAKTVWYRGGISFESSDEEEIHERLVRRRGGGKKRLDLRPKLPKQGKKPPFIQGRTQTTRKLCLGAKPKSK</sequence>
<feature type="compositionally biased region" description="Polar residues" evidence="1">
    <location>
        <begin position="1"/>
        <end position="10"/>
    </location>
</feature>
<protein>
    <submittedName>
        <fullName evidence="2">Uncharacterized protein</fullName>
    </submittedName>
</protein>
<gene>
    <name evidence="2" type="ORF">PIB30_040771</name>
</gene>
<dbReference type="EMBL" id="JASCZI010272082">
    <property type="protein sequence ID" value="MED6219978.1"/>
    <property type="molecule type" value="Genomic_DNA"/>
</dbReference>
<feature type="region of interest" description="Disordered" evidence="1">
    <location>
        <begin position="185"/>
        <end position="230"/>
    </location>
</feature>
<feature type="region of interest" description="Disordered" evidence="1">
    <location>
        <begin position="1"/>
        <end position="26"/>
    </location>
</feature>